<keyword evidence="1" id="KW-0285">Flavoprotein</keyword>
<organism evidence="3 4">
    <name type="scientific">Rhodobacter flavimaris</name>
    <dbReference type="NCBI Taxonomy" id="2907145"/>
    <lineage>
        <taxon>Bacteria</taxon>
        <taxon>Pseudomonadati</taxon>
        <taxon>Pseudomonadota</taxon>
        <taxon>Alphaproteobacteria</taxon>
        <taxon>Rhodobacterales</taxon>
        <taxon>Rhodobacter group</taxon>
        <taxon>Rhodobacter</taxon>
    </lineage>
</organism>
<keyword evidence="1" id="KW-0411">Iron-sulfur</keyword>
<dbReference type="EMBL" id="JAJUOS010000012">
    <property type="protein sequence ID" value="MCE5974666.1"/>
    <property type="molecule type" value="Genomic_DNA"/>
</dbReference>
<dbReference type="Pfam" id="PF01946">
    <property type="entry name" value="Thi4"/>
    <property type="match status" value="1"/>
</dbReference>
<comment type="cofactor">
    <cofactor evidence="1">
        <name>[4Fe-4S] cluster</name>
        <dbReference type="ChEBI" id="CHEBI:49883"/>
    </cofactor>
    <text evidence="1">Binds 1 [4Fe-4S] cluster.</text>
</comment>
<keyword evidence="1" id="KW-0560">Oxidoreductase</keyword>
<keyword evidence="1" id="KW-0408">Iron</keyword>
<keyword evidence="1" id="KW-0813">Transport</keyword>
<dbReference type="SUPFAM" id="SSF51905">
    <property type="entry name" value="FAD/NAD(P)-binding domain"/>
    <property type="match status" value="1"/>
</dbReference>
<dbReference type="RefSeq" id="WP_233677706.1">
    <property type="nucleotide sequence ID" value="NZ_JAJUOS010000012.1"/>
</dbReference>
<keyword evidence="1" id="KW-0479">Metal-binding</keyword>
<comment type="catalytic activity">
    <reaction evidence="1">
        <text>a ubiquinone + reduced [electron-transfer flavoprotein] = a ubiquinol + oxidized [electron-transfer flavoprotein] + H(+)</text>
        <dbReference type="Rhea" id="RHEA:24052"/>
        <dbReference type="Rhea" id="RHEA-COMP:9565"/>
        <dbReference type="Rhea" id="RHEA-COMP:9566"/>
        <dbReference type="Rhea" id="RHEA-COMP:10685"/>
        <dbReference type="Rhea" id="RHEA-COMP:10686"/>
        <dbReference type="ChEBI" id="CHEBI:15378"/>
        <dbReference type="ChEBI" id="CHEBI:16389"/>
        <dbReference type="ChEBI" id="CHEBI:17976"/>
        <dbReference type="ChEBI" id="CHEBI:57692"/>
        <dbReference type="ChEBI" id="CHEBI:58307"/>
        <dbReference type="EC" id="1.5.5.1"/>
    </reaction>
</comment>
<comment type="caution">
    <text evidence="3">The sequence shown here is derived from an EMBL/GenBank/DDBJ whole genome shotgun (WGS) entry which is preliminary data.</text>
</comment>
<keyword evidence="1" id="KW-0830">Ubiquinone</keyword>
<dbReference type="PANTHER" id="PTHR10617:SF107">
    <property type="entry name" value="ELECTRON TRANSFER FLAVOPROTEIN-UBIQUINONE OXIDOREDUCTASE, MITOCHONDRIAL"/>
    <property type="match status" value="1"/>
</dbReference>
<keyword evidence="1" id="KW-0249">Electron transport</keyword>
<comment type="function">
    <text evidence="1">Accepts electrons from ETF and reduces ubiquinone.</text>
</comment>
<dbReference type="EMBL" id="JAJUOS010000027">
    <property type="protein sequence ID" value="MCE5975248.1"/>
    <property type="molecule type" value="Genomic_DNA"/>
</dbReference>
<comment type="cofactor">
    <cofactor evidence="1">
        <name>FAD</name>
        <dbReference type="ChEBI" id="CHEBI:57692"/>
    </cofactor>
</comment>
<evidence type="ECO:0000313" key="3">
    <source>
        <dbReference type="EMBL" id="MCE5975248.1"/>
    </source>
</evidence>
<feature type="non-terminal residue" evidence="3">
    <location>
        <position position="42"/>
    </location>
</feature>
<gene>
    <name evidence="2" type="ORF">LZA78_14350</name>
    <name evidence="3" type="ORF">LZA78_17490</name>
</gene>
<dbReference type="Proteomes" id="UP001521181">
    <property type="component" value="Unassembled WGS sequence"/>
</dbReference>
<keyword evidence="1" id="KW-0274">FAD</keyword>
<dbReference type="InterPro" id="IPR040156">
    <property type="entry name" value="ETF-QO"/>
</dbReference>
<dbReference type="InterPro" id="IPR036188">
    <property type="entry name" value="FAD/NAD-bd_sf"/>
</dbReference>
<reference evidence="3 4" key="1">
    <citation type="submission" date="2021-12" db="EMBL/GenBank/DDBJ databases">
        <title>Sinirhodobacter sp. WL0062 is a bacterium isolated from seawater.</title>
        <authorList>
            <person name="Wang L."/>
            <person name="He W."/>
            <person name="Zhang D.-F."/>
        </authorList>
    </citation>
    <scope>NUCLEOTIDE SEQUENCE [LARGE SCALE GENOMIC DNA]</scope>
    <source>
        <strain evidence="3 4">WL0062</strain>
    </source>
</reference>
<evidence type="ECO:0000313" key="4">
    <source>
        <dbReference type="Proteomes" id="UP001521181"/>
    </source>
</evidence>
<dbReference type="EC" id="1.5.5.1" evidence="1"/>
<dbReference type="PANTHER" id="PTHR10617">
    <property type="entry name" value="ELECTRON TRANSFER FLAVOPROTEIN-UBIQUINONE OXIDOREDUCTASE"/>
    <property type="match status" value="1"/>
</dbReference>
<evidence type="ECO:0000313" key="2">
    <source>
        <dbReference type="EMBL" id="MCE5974666.1"/>
    </source>
</evidence>
<name>A0ABS8Z0C0_9RHOB</name>
<sequence>MTEIVRESMEYDVVIVGGGPAGLSAAIRLKQIDPDLNVVVLE</sequence>
<keyword evidence="4" id="KW-1185">Reference proteome</keyword>
<evidence type="ECO:0000256" key="1">
    <source>
        <dbReference type="RuleBase" id="RU366068"/>
    </source>
</evidence>
<accession>A0ABS8Z0C0</accession>
<proteinExistence type="predicted"/>
<dbReference type="Gene3D" id="3.50.50.60">
    <property type="entry name" value="FAD/NAD(P)-binding domain"/>
    <property type="match status" value="1"/>
</dbReference>
<protein>
    <recommendedName>
        <fullName evidence="1">Electron transfer flavoprotein-ubiquinone oxidoreductase</fullName>
        <shortName evidence="1">ETF-QO</shortName>
        <ecNumber evidence="1">1.5.5.1</ecNumber>
    </recommendedName>
</protein>